<dbReference type="Pfam" id="PF00144">
    <property type="entry name" value="Beta-lactamase"/>
    <property type="match status" value="1"/>
</dbReference>
<proteinExistence type="predicted"/>
<organism evidence="2">
    <name type="scientific">freshwater metagenome</name>
    <dbReference type="NCBI Taxonomy" id="449393"/>
    <lineage>
        <taxon>unclassified sequences</taxon>
        <taxon>metagenomes</taxon>
        <taxon>ecological metagenomes</taxon>
    </lineage>
</organism>
<protein>
    <submittedName>
        <fullName evidence="2">Unannotated protein</fullName>
    </submittedName>
</protein>
<dbReference type="EMBL" id="CAFBOG010000213">
    <property type="protein sequence ID" value="CAB4994030.1"/>
    <property type="molecule type" value="Genomic_DNA"/>
</dbReference>
<dbReference type="Gene3D" id="3.40.710.10">
    <property type="entry name" value="DD-peptidase/beta-lactamase superfamily"/>
    <property type="match status" value="1"/>
</dbReference>
<accession>A0A6J7NKP2</accession>
<feature type="domain" description="Beta-lactamase-related" evidence="1">
    <location>
        <begin position="37"/>
        <end position="252"/>
    </location>
</feature>
<dbReference type="InterPro" id="IPR001466">
    <property type="entry name" value="Beta-lactam-related"/>
</dbReference>
<name>A0A6J7NKP2_9ZZZZ</name>
<dbReference type="PANTHER" id="PTHR43283:SF15">
    <property type="entry name" value="CONSERVED PROTEIN"/>
    <property type="match status" value="1"/>
</dbReference>
<dbReference type="InterPro" id="IPR023650">
    <property type="entry name" value="Beta-lactam_class-A_AS"/>
</dbReference>
<dbReference type="InterPro" id="IPR050789">
    <property type="entry name" value="Diverse_Enzym_Activities"/>
</dbReference>
<sequence>MAGETLQSIDSWGAQHATASVVGHSAVMASHGDSHWRFPVASVTKLLSSLAILVAVEEGTVSLQDQVGPPGSTLRHLLSHSSGLSFETDDVVAAPGIKRIYSNRGYELAAEHLQIRAEMPFAQYLFEAVLEPLGLLETSLDGSAAKDAVCTSADLCLLAREMLSPTLIDSSTWSLATQVQFPDLAGVVPGWGRYEPCPWGLGPELRGAKNPHWMGQTASAQTYGHFGASGCFFWVDPVRRLACIVLTDRDFGDWAINLWPGFCDQVRASFL</sequence>
<dbReference type="SUPFAM" id="SSF56601">
    <property type="entry name" value="beta-lactamase/transpeptidase-like"/>
    <property type="match status" value="1"/>
</dbReference>
<evidence type="ECO:0000313" key="2">
    <source>
        <dbReference type="EMBL" id="CAB4994030.1"/>
    </source>
</evidence>
<dbReference type="PANTHER" id="PTHR43283">
    <property type="entry name" value="BETA-LACTAMASE-RELATED"/>
    <property type="match status" value="1"/>
</dbReference>
<reference evidence="2" key="1">
    <citation type="submission" date="2020-05" db="EMBL/GenBank/DDBJ databases">
        <authorList>
            <person name="Chiriac C."/>
            <person name="Salcher M."/>
            <person name="Ghai R."/>
            <person name="Kavagutti S V."/>
        </authorList>
    </citation>
    <scope>NUCLEOTIDE SEQUENCE</scope>
</reference>
<evidence type="ECO:0000259" key="1">
    <source>
        <dbReference type="Pfam" id="PF00144"/>
    </source>
</evidence>
<dbReference type="PROSITE" id="PS00146">
    <property type="entry name" value="BETA_LACTAMASE_A"/>
    <property type="match status" value="1"/>
</dbReference>
<dbReference type="InterPro" id="IPR012338">
    <property type="entry name" value="Beta-lactam/transpept-like"/>
</dbReference>
<gene>
    <name evidence="2" type="ORF">UFOPK3914_01763</name>
</gene>
<dbReference type="AlphaFoldDB" id="A0A6J7NKP2"/>